<organism evidence="2 3">
    <name type="scientific">Actibacterium pelagium</name>
    <dbReference type="NCBI Taxonomy" id="2029103"/>
    <lineage>
        <taxon>Bacteria</taxon>
        <taxon>Pseudomonadati</taxon>
        <taxon>Pseudomonadota</taxon>
        <taxon>Alphaproteobacteria</taxon>
        <taxon>Rhodobacterales</taxon>
        <taxon>Roseobacteraceae</taxon>
        <taxon>Actibacterium</taxon>
    </lineage>
</organism>
<dbReference type="Pfam" id="PF11412">
    <property type="entry name" value="DsbD_N"/>
    <property type="match status" value="1"/>
</dbReference>
<reference evidence="2" key="1">
    <citation type="journal article" date="2014" name="Int. J. Syst. Evol. Microbiol.">
        <title>Complete genome sequence of Corynebacterium casei LMG S-19264T (=DSM 44701T), isolated from a smear-ripened cheese.</title>
        <authorList>
            <consortium name="US DOE Joint Genome Institute (JGI-PGF)"/>
            <person name="Walter F."/>
            <person name="Albersmeier A."/>
            <person name="Kalinowski J."/>
            <person name="Ruckert C."/>
        </authorList>
    </citation>
    <scope>NUCLEOTIDE SEQUENCE</scope>
    <source>
        <strain evidence="2">CGMCC 1.16012</strain>
    </source>
</reference>
<dbReference type="Proteomes" id="UP000606730">
    <property type="component" value="Unassembled WGS sequence"/>
</dbReference>
<feature type="domain" description="Thiol:disulfide interchange protein DsbD N-terminal" evidence="1">
    <location>
        <begin position="29"/>
        <end position="135"/>
    </location>
</feature>
<reference evidence="2" key="2">
    <citation type="submission" date="2020-09" db="EMBL/GenBank/DDBJ databases">
        <authorList>
            <person name="Sun Q."/>
            <person name="Zhou Y."/>
        </authorList>
    </citation>
    <scope>NUCLEOTIDE SEQUENCE</scope>
    <source>
        <strain evidence="2">CGMCC 1.16012</strain>
    </source>
</reference>
<evidence type="ECO:0000259" key="1">
    <source>
        <dbReference type="Pfam" id="PF11412"/>
    </source>
</evidence>
<protein>
    <recommendedName>
        <fullName evidence="1">Thiol:disulfide interchange protein DsbD N-terminal domain-containing protein</fullName>
    </recommendedName>
</protein>
<dbReference type="InterPro" id="IPR028250">
    <property type="entry name" value="DsbDN"/>
</dbReference>
<proteinExistence type="predicted"/>
<dbReference type="AlphaFoldDB" id="A0A917AHM2"/>
<evidence type="ECO:0000313" key="2">
    <source>
        <dbReference type="EMBL" id="GGE53971.1"/>
    </source>
</evidence>
<keyword evidence="3" id="KW-1185">Reference proteome</keyword>
<gene>
    <name evidence="2" type="ORF">GCM10011517_21990</name>
</gene>
<accession>A0A917AHM2</accession>
<comment type="caution">
    <text evidence="2">The sequence shown here is derived from an EMBL/GenBank/DDBJ whole genome shotgun (WGS) entry which is preliminary data.</text>
</comment>
<evidence type="ECO:0000313" key="3">
    <source>
        <dbReference type="Proteomes" id="UP000606730"/>
    </source>
</evidence>
<sequence>MMALVPLGAAAQDFSEVAQVEYLSGWTTKSGSHMAALSITLEPGWKTYWRKPGEAGIPPVFDWGGSKNLQSVALHWPTPKVFKQDIFYSVGYAEQLILPIELYPSQPGKPVSVKGSLQIGVCKDVCVPVELEFTQTGAIDNTPAIRAALADQPVSGKKAGIGKVVCQIAPISDGLQMTLRMKAPQLGGKDYVIVELADPTIWVSEAKMQHEGGQIVATVDMVPANAAPFSLNRSDVRITVLGDKAGIDIQGCSGS</sequence>
<name>A0A917AHM2_9RHOB</name>
<dbReference type="EMBL" id="BMKN01000002">
    <property type="protein sequence ID" value="GGE53971.1"/>
    <property type="molecule type" value="Genomic_DNA"/>
</dbReference>